<dbReference type="RefSeq" id="WP_377603439.1">
    <property type="nucleotide sequence ID" value="NZ_JBHUME010000008.1"/>
</dbReference>
<dbReference type="Proteomes" id="UP001597541">
    <property type="component" value="Unassembled WGS sequence"/>
</dbReference>
<dbReference type="EMBL" id="JBHUME010000008">
    <property type="protein sequence ID" value="MFD2613444.1"/>
    <property type="molecule type" value="Genomic_DNA"/>
</dbReference>
<protein>
    <submittedName>
        <fullName evidence="2">ABC transporter substrate-binding protein</fullName>
    </submittedName>
</protein>
<dbReference type="SUPFAM" id="SSF53850">
    <property type="entry name" value="Periplasmic binding protein-like II"/>
    <property type="match status" value="1"/>
</dbReference>
<evidence type="ECO:0000313" key="2">
    <source>
        <dbReference type="EMBL" id="MFD2613444.1"/>
    </source>
</evidence>
<keyword evidence="3" id="KW-1185">Reference proteome</keyword>
<keyword evidence="1" id="KW-0732">Signal</keyword>
<gene>
    <name evidence="2" type="ORF">ACFSUF_13515</name>
</gene>
<dbReference type="Pfam" id="PF01547">
    <property type="entry name" value="SBP_bac_1"/>
    <property type="match status" value="1"/>
</dbReference>
<dbReference type="PANTHER" id="PTHR43649:SF32">
    <property type="entry name" value="SUGAR BINDING SECRETED PROTEIN"/>
    <property type="match status" value="1"/>
</dbReference>
<feature type="chain" id="PRO_5047227398" evidence="1">
    <location>
        <begin position="20"/>
        <end position="440"/>
    </location>
</feature>
<dbReference type="PROSITE" id="PS51257">
    <property type="entry name" value="PROKAR_LIPOPROTEIN"/>
    <property type="match status" value="1"/>
</dbReference>
<organism evidence="2 3">
    <name type="scientific">Paenibacillus gansuensis</name>
    <dbReference type="NCBI Taxonomy" id="306542"/>
    <lineage>
        <taxon>Bacteria</taxon>
        <taxon>Bacillati</taxon>
        <taxon>Bacillota</taxon>
        <taxon>Bacilli</taxon>
        <taxon>Bacillales</taxon>
        <taxon>Paenibacillaceae</taxon>
        <taxon>Paenibacillus</taxon>
    </lineage>
</organism>
<name>A0ABW5PFZ5_9BACL</name>
<comment type="caution">
    <text evidence="2">The sequence shown here is derived from an EMBL/GenBank/DDBJ whole genome shotgun (WGS) entry which is preliminary data.</text>
</comment>
<evidence type="ECO:0000313" key="3">
    <source>
        <dbReference type="Proteomes" id="UP001597541"/>
    </source>
</evidence>
<accession>A0ABW5PFZ5</accession>
<dbReference type="InterPro" id="IPR006059">
    <property type="entry name" value="SBP"/>
</dbReference>
<dbReference type="CDD" id="cd13585">
    <property type="entry name" value="PBP2_TMBP_like"/>
    <property type="match status" value="1"/>
</dbReference>
<sequence>MRKIVTILLSMILLAGLLAACGDGGTNTKSEGTGTKASGEKVKLRMVESLTSPKRTELIKQAIESFEEQNPNITIELVSPPFDQADNKIRTMLSAKQDVDILEVRDLTVAEFVNNGYIEPLDALVDSWSDKGTLSPVARSVGTVDDKLFFIANGLYQRQMFYRKDWFDAKGLQPPTTWQELYETGKTLTDPAANRFGFSFRGGPGSNGNTDAMILSYNGDNVNLEDSMFLKDGKTVFSSPEAKQATELYMKIYKETSPPDSINWGFQEQVQAFTSGVTAILLQDPDVIQTLETGMDKNTWATAPMPKGPGGKALISAGGAGWGITSFSKNKDAAFKLISFLSSPQQNIEFSKKFGLIPIHSSASEDPFFQSGPYKTLLDMSNKPDDFVNYKPPFTYPGTGKWGEISSSSQQSYLLGKLSLDDLLKQWDQYWTDQKSQVSK</sequence>
<dbReference type="Gene3D" id="3.40.190.10">
    <property type="entry name" value="Periplasmic binding protein-like II"/>
    <property type="match status" value="1"/>
</dbReference>
<proteinExistence type="predicted"/>
<evidence type="ECO:0000256" key="1">
    <source>
        <dbReference type="SAM" id="SignalP"/>
    </source>
</evidence>
<dbReference type="InterPro" id="IPR050490">
    <property type="entry name" value="Bact_solute-bd_prot1"/>
</dbReference>
<reference evidence="3" key="1">
    <citation type="journal article" date="2019" name="Int. J. Syst. Evol. Microbiol.">
        <title>The Global Catalogue of Microorganisms (GCM) 10K type strain sequencing project: providing services to taxonomists for standard genome sequencing and annotation.</title>
        <authorList>
            <consortium name="The Broad Institute Genomics Platform"/>
            <consortium name="The Broad Institute Genome Sequencing Center for Infectious Disease"/>
            <person name="Wu L."/>
            <person name="Ma J."/>
        </authorList>
    </citation>
    <scope>NUCLEOTIDE SEQUENCE [LARGE SCALE GENOMIC DNA]</scope>
    <source>
        <strain evidence="3">KCTC 3950</strain>
    </source>
</reference>
<feature type="signal peptide" evidence="1">
    <location>
        <begin position="1"/>
        <end position="19"/>
    </location>
</feature>
<dbReference type="PANTHER" id="PTHR43649">
    <property type="entry name" value="ARABINOSE-BINDING PROTEIN-RELATED"/>
    <property type="match status" value="1"/>
</dbReference>